<feature type="region of interest" description="Disordered" evidence="1">
    <location>
        <begin position="1"/>
        <end position="47"/>
    </location>
</feature>
<dbReference type="AlphaFoldDB" id="A0ABD2Y6N1"/>
<name>A0ABD2Y6N1_9GENT</name>
<sequence>MSSMGDNTKSADVSISVESVDDQSSSIPPPKIATTASEPPLSKKSRIEIGMGVGWQDGESLEKDMTIGVEDGIFGGGRKAGMAGLDGASKGSRSGYGWVAGMGSGMGMKGSLGRGIGSG</sequence>
<proteinExistence type="predicted"/>
<protein>
    <submittedName>
        <fullName evidence="2">Uncharacterized protein</fullName>
    </submittedName>
</protein>
<reference evidence="2 3" key="1">
    <citation type="submission" date="2024-11" db="EMBL/GenBank/DDBJ databases">
        <title>A near-complete genome assembly of Cinchona calisaya.</title>
        <authorList>
            <person name="Lian D.C."/>
            <person name="Zhao X.W."/>
            <person name="Wei L."/>
        </authorList>
    </citation>
    <scope>NUCLEOTIDE SEQUENCE [LARGE SCALE GENOMIC DNA]</scope>
    <source>
        <tissue evidence="2">Nenye</tissue>
    </source>
</reference>
<organism evidence="2 3">
    <name type="scientific">Cinchona calisaya</name>
    <dbReference type="NCBI Taxonomy" id="153742"/>
    <lineage>
        <taxon>Eukaryota</taxon>
        <taxon>Viridiplantae</taxon>
        <taxon>Streptophyta</taxon>
        <taxon>Embryophyta</taxon>
        <taxon>Tracheophyta</taxon>
        <taxon>Spermatophyta</taxon>
        <taxon>Magnoliopsida</taxon>
        <taxon>eudicotyledons</taxon>
        <taxon>Gunneridae</taxon>
        <taxon>Pentapetalae</taxon>
        <taxon>asterids</taxon>
        <taxon>lamiids</taxon>
        <taxon>Gentianales</taxon>
        <taxon>Rubiaceae</taxon>
        <taxon>Cinchonoideae</taxon>
        <taxon>Cinchoneae</taxon>
        <taxon>Cinchona</taxon>
    </lineage>
</organism>
<accession>A0ABD2Y6N1</accession>
<feature type="compositionally biased region" description="Polar residues" evidence="1">
    <location>
        <begin position="1"/>
        <end position="26"/>
    </location>
</feature>
<evidence type="ECO:0000313" key="3">
    <source>
        <dbReference type="Proteomes" id="UP001630127"/>
    </source>
</evidence>
<keyword evidence="3" id="KW-1185">Reference proteome</keyword>
<dbReference type="Proteomes" id="UP001630127">
    <property type="component" value="Unassembled WGS sequence"/>
</dbReference>
<gene>
    <name evidence="2" type="ORF">ACH5RR_036825</name>
</gene>
<comment type="caution">
    <text evidence="2">The sequence shown here is derived from an EMBL/GenBank/DDBJ whole genome shotgun (WGS) entry which is preliminary data.</text>
</comment>
<evidence type="ECO:0000313" key="2">
    <source>
        <dbReference type="EMBL" id="KAL3502376.1"/>
    </source>
</evidence>
<evidence type="ECO:0000256" key="1">
    <source>
        <dbReference type="SAM" id="MobiDB-lite"/>
    </source>
</evidence>
<dbReference type="EMBL" id="JBJUIK010000015">
    <property type="protein sequence ID" value="KAL3502376.1"/>
    <property type="molecule type" value="Genomic_DNA"/>
</dbReference>